<evidence type="ECO:0000259" key="3">
    <source>
        <dbReference type="PROSITE" id="PS50930"/>
    </source>
</evidence>
<dbReference type="Proteomes" id="UP001238603">
    <property type="component" value="Unassembled WGS sequence"/>
</dbReference>
<comment type="caution">
    <text evidence="4">The sequence shown here is derived from an EMBL/GenBank/DDBJ whole genome shotgun (WGS) entry which is preliminary data.</text>
</comment>
<dbReference type="Gene3D" id="2.40.50.1020">
    <property type="entry name" value="LytTr DNA-binding domain"/>
    <property type="match status" value="1"/>
</dbReference>
<evidence type="ECO:0000256" key="1">
    <source>
        <dbReference type="PROSITE-ProRule" id="PRU00169"/>
    </source>
</evidence>
<dbReference type="PANTHER" id="PTHR37299:SF1">
    <property type="entry name" value="STAGE 0 SPORULATION PROTEIN A HOMOLOG"/>
    <property type="match status" value="1"/>
</dbReference>
<dbReference type="Pfam" id="PF00072">
    <property type="entry name" value="Response_reg"/>
    <property type="match status" value="1"/>
</dbReference>
<keyword evidence="1" id="KW-0597">Phosphoprotein</keyword>
<dbReference type="Gene3D" id="3.40.50.2300">
    <property type="match status" value="1"/>
</dbReference>
<name>A0ABT7LEN9_9BURK</name>
<dbReference type="SMART" id="SM00448">
    <property type="entry name" value="REC"/>
    <property type="match status" value="1"/>
</dbReference>
<dbReference type="EMBL" id="JASVDS010000001">
    <property type="protein sequence ID" value="MDL5031323.1"/>
    <property type="molecule type" value="Genomic_DNA"/>
</dbReference>
<dbReference type="SMART" id="SM00850">
    <property type="entry name" value="LytTR"/>
    <property type="match status" value="1"/>
</dbReference>
<proteinExistence type="predicted"/>
<sequence>MRLLVVDDEAPARARLRRLLADQPGVQWVGEAAHADEALEQLQRHPDIQALILDIQMPGQSGLDLALQLPPQLPVIFCTAFDQHAIQAFDLHAVDYLLKPCSPERLATALQRLQGRLLPAQPAHGAARGGLIAALQQLQPASGHWLVQRQGRLHKLPLAELQWVSAADNYIELHAPPHSYLERRTLSAFLEHPAVAGQFLRIHRSHAVNPDHIDSIEGLPHGEALLTLRGGQQLRVSRNYRDQVRG</sequence>
<evidence type="ECO:0000259" key="2">
    <source>
        <dbReference type="PROSITE" id="PS50110"/>
    </source>
</evidence>
<reference evidence="4 5" key="1">
    <citation type="submission" date="2023-06" db="EMBL/GenBank/DDBJ databases">
        <title>Pelomonas sp. APW6 16S ribosomal RNA gene genome sequencing and assembly.</title>
        <authorList>
            <person name="Woo H."/>
        </authorList>
    </citation>
    <scope>NUCLEOTIDE SEQUENCE [LARGE SCALE GENOMIC DNA]</scope>
    <source>
        <strain evidence="4 5">APW6</strain>
    </source>
</reference>
<gene>
    <name evidence="4" type="ORF">QRD43_05320</name>
</gene>
<organism evidence="4 5">
    <name type="scientific">Roseateles subflavus</name>
    <dbReference type="NCBI Taxonomy" id="3053353"/>
    <lineage>
        <taxon>Bacteria</taxon>
        <taxon>Pseudomonadati</taxon>
        <taxon>Pseudomonadota</taxon>
        <taxon>Betaproteobacteria</taxon>
        <taxon>Burkholderiales</taxon>
        <taxon>Sphaerotilaceae</taxon>
        <taxon>Roseateles</taxon>
    </lineage>
</organism>
<dbReference type="SUPFAM" id="SSF52172">
    <property type="entry name" value="CheY-like"/>
    <property type="match status" value="1"/>
</dbReference>
<feature type="domain" description="HTH LytTR-type" evidence="3">
    <location>
        <begin position="147"/>
        <end position="246"/>
    </location>
</feature>
<evidence type="ECO:0000313" key="4">
    <source>
        <dbReference type="EMBL" id="MDL5031323.1"/>
    </source>
</evidence>
<protein>
    <submittedName>
        <fullName evidence="4">Response regulator</fullName>
    </submittedName>
</protein>
<evidence type="ECO:0000313" key="5">
    <source>
        <dbReference type="Proteomes" id="UP001238603"/>
    </source>
</evidence>
<keyword evidence="5" id="KW-1185">Reference proteome</keyword>
<dbReference type="PROSITE" id="PS50930">
    <property type="entry name" value="HTH_LYTTR"/>
    <property type="match status" value="1"/>
</dbReference>
<feature type="domain" description="Response regulatory" evidence="2">
    <location>
        <begin position="2"/>
        <end position="114"/>
    </location>
</feature>
<dbReference type="InterPro" id="IPR001789">
    <property type="entry name" value="Sig_transdc_resp-reg_receiver"/>
</dbReference>
<dbReference type="RefSeq" id="WP_285981431.1">
    <property type="nucleotide sequence ID" value="NZ_JASVDS010000001.1"/>
</dbReference>
<feature type="modified residue" description="4-aspartylphosphate" evidence="1">
    <location>
        <position position="54"/>
    </location>
</feature>
<dbReference type="PROSITE" id="PS50110">
    <property type="entry name" value="RESPONSE_REGULATORY"/>
    <property type="match status" value="1"/>
</dbReference>
<dbReference type="InterPro" id="IPR007492">
    <property type="entry name" value="LytTR_DNA-bd_dom"/>
</dbReference>
<dbReference type="Pfam" id="PF04397">
    <property type="entry name" value="LytTR"/>
    <property type="match status" value="1"/>
</dbReference>
<accession>A0ABT7LEN9</accession>
<dbReference type="InterPro" id="IPR046947">
    <property type="entry name" value="LytR-like"/>
</dbReference>
<dbReference type="InterPro" id="IPR011006">
    <property type="entry name" value="CheY-like_superfamily"/>
</dbReference>
<dbReference type="PANTHER" id="PTHR37299">
    <property type="entry name" value="TRANSCRIPTIONAL REGULATOR-RELATED"/>
    <property type="match status" value="1"/>
</dbReference>